<gene>
    <name evidence="1" type="ORF">Pla175_41100</name>
</gene>
<accession>A0A518DGU5</accession>
<proteinExistence type="predicted"/>
<sequence length="268" mass="29636">MIDCGRGGVFDALRWLLRLFEGVVRRSSRSRLKLSIDAAGIGYADPVNYLAHAAPLLTTDPDPYLVAGVAVPDWLGVAARRTKCRSKHAAPFLGDMDPRVASLARGIMQHHWDDAWFHECPAFAVLSLEFARRIREAFADSSGVRPWFLGHVLVELLLDAELDRRTPGLLDGYYRVVERVDPELVAASVASMAGRPVGRLAEFIPRFVEVRFLADYADDDRLAFRLGQVCERVGLPPLPPQLATLLPAMRNDVAQRTDELVTAPGANL</sequence>
<name>A0A518DGU5_9BACT</name>
<evidence type="ECO:0000313" key="2">
    <source>
        <dbReference type="Proteomes" id="UP000317429"/>
    </source>
</evidence>
<dbReference type="AlphaFoldDB" id="A0A518DGU5"/>
<dbReference type="Proteomes" id="UP000317429">
    <property type="component" value="Chromosome"/>
</dbReference>
<dbReference type="EMBL" id="CP036291">
    <property type="protein sequence ID" value="QDU90700.1"/>
    <property type="molecule type" value="Genomic_DNA"/>
</dbReference>
<keyword evidence="2" id="KW-1185">Reference proteome</keyword>
<dbReference type="KEGG" id="pnd:Pla175_41100"/>
<organism evidence="1 2">
    <name type="scientific">Pirellulimonas nuda</name>
    <dbReference type="NCBI Taxonomy" id="2528009"/>
    <lineage>
        <taxon>Bacteria</taxon>
        <taxon>Pseudomonadati</taxon>
        <taxon>Planctomycetota</taxon>
        <taxon>Planctomycetia</taxon>
        <taxon>Pirellulales</taxon>
        <taxon>Lacipirellulaceae</taxon>
        <taxon>Pirellulimonas</taxon>
    </lineage>
</organism>
<reference evidence="1 2" key="1">
    <citation type="submission" date="2019-02" db="EMBL/GenBank/DDBJ databases">
        <title>Deep-cultivation of Planctomycetes and their phenomic and genomic characterization uncovers novel biology.</title>
        <authorList>
            <person name="Wiegand S."/>
            <person name="Jogler M."/>
            <person name="Boedeker C."/>
            <person name="Pinto D."/>
            <person name="Vollmers J."/>
            <person name="Rivas-Marin E."/>
            <person name="Kohn T."/>
            <person name="Peeters S.H."/>
            <person name="Heuer A."/>
            <person name="Rast P."/>
            <person name="Oberbeckmann S."/>
            <person name="Bunk B."/>
            <person name="Jeske O."/>
            <person name="Meyerdierks A."/>
            <person name="Storesund J.E."/>
            <person name="Kallscheuer N."/>
            <person name="Luecker S."/>
            <person name="Lage O.M."/>
            <person name="Pohl T."/>
            <person name="Merkel B.J."/>
            <person name="Hornburger P."/>
            <person name="Mueller R.-W."/>
            <person name="Bruemmer F."/>
            <person name="Labrenz M."/>
            <person name="Spormann A.M."/>
            <person name="Op den Camp H."/>
            <person name="Overmann J."/>
            <person name="Amann R."/>
            <person name="Jetten M.S.M."/>
            <person name="Mascher T."/>
            <person name="Medema M.H."/>
            <person name="Devos D.P."/>
            <person name="Kaster A.-K."/>
            <person name="Ovreas L."/>
            <person name="Rohde M."/>
            <person name="Galperin M.Y."/>
            <person name="Jogler C."/>
        </authorList>
    </citation>
    <scope>NUCLEOTIDE SEQUENCE [LARGE SCALE GENOMIC DNA]</scope>
    <source>
        <strain evidence="1 2">Pla175</strain>
    </source>
</reference>
<protein>
    <submittedName>
        <fullName evidence="1">Uncharacterized protein</fullName>
    </submittedName>
</protein>
<evidence type="ECO:0000313" key="1">
    <source>
        <dbReference type="EMBL" id="QDU90700.1"/>
    </source>
</evidence>